<evidence type="ECO:0000256" key="5">
    <source>
        <dbReference type="SAM" id="MobiDB-lite"/>
    </source>
</evidence>
<feature type="region of interest" description="Disordered" evidence="5">
    <location>
        <begin position="249"/>
        <end position="305"/>
    </location>
</feature>
<dbReference type="PANTHER" id="PTHR23507">
    <property type="entry name" value="ZGC:174356"/>
    <property type="match status" value="1"/>
</dbReference>
<feature type="transmembrane region" description="Helical" evidence="6">
    <location>
        <begin position="317"/>
        <end position="340"/>
    </location>
</feature>
<evidence type="ECO:0000313" key="8">
    <source>
        <dbReference type="Proteomes" id="UP001164286"/>
    </source>
</evidence>
<feature type="transmembrane region" description="Helical" evidence="6">
    <location>
        <begin position="449"/>
        <end position="471"/>
    </location>
</feature>
<dbReference type="PANTHER" id="PTHR23507:SF1">
    <property type="entry name" value="FI18259P1-RELATED"/>
    <property type="match status" value="1"/>
</dbReference>
<feature type="transmembrane region" description="Helical" evidence="6">
    <location>
        <begin position="729"/>
        <end position="757"/>
    </location>
</feature>
<dbReference type="Pfam" id="PF07690">
    <property type="entry name" value="MFS_1"/>
    <property type="match status" value="1"/>
</dbReference>
<feature type="transmembrane region" description="Helical" evidence="6">
    <location>
        <begin position="385"/>
        <end position="408"/>
    </location>
</feature>
<dbReference type="AlphaFoldDB" id="A0AA38H445"/>
<dbReference type="GeneID" id="77725054"/>
<comment type="subcellular location">
    <subcellularLocation>
        <location evidence="1">Membrane</location>
        <topology evidence="1">Multi-pass membrane protein</topology>
    </subcellularLocation>
</comment>
<gene>
    <name evidence="7" type="ORF">MKK02DRAFT_17870</name>
</gene>
<name>A0AA38H445_9TREE</name>
<feature type="compositionally biased region" description="Pro residues" evidence="5">
    <location>
        <begin position="12"/>
        <end position="21"/>
    </location>
</feature>
<dbReference type="EMBL" id="JAKWFO010000008">
    <property type="protein sequence ID" value="KAI9633773.1"/>
    <property type="molecule type" value="Genomic_DNA"/>
</dbReference>
<protein>
    <submittedName>
        <fullName evidence="7">Major facilitator superfamily domain-containing protein</fullName>
    </submittedName>
</protein>
<feature type="region of interest" description="Disordered" evidence="5">
    <location>
        <begin position="515"/>
        <end position="537"/>
    </location>
</feature>
<feature type="compositionally biased region" description="Polar residues" evidence="5">
    <location>
        <begin position="252"/>
        <end position="263"/>
    </location>
</feature>
<organism evidence="7 8">
    <name type="scientific">Dioszegia hungarica</name>
    <dbReference type="NCBI Taxonomy" id="4972"/>
    <lineage>
        <taxon>Eukaryota</taxon>
        <taxon>Fungi</taxon>
        <taxon>Dikarya</taxon>
        <taxon>Basidiomycota</taxon>
        <taxon>Agaricomycotina</taxon>
        <taxon>Tremellomycetes</taxon>
        <taxon>Tremellales</taxon>
        <taxon>Bulleribasidiaceae</taxon>
        <taxon>Dioszegia</taxon>
    </lineage>
</organism>
<evidence type="ECO:0000256" key="6">
    <source>
        <dbReference type="SAM" id="Phobius"/>
    </source>
</evidence>
<feature type="compositionally biased region" description="Basic and acidic residues" evidence="5">
    <location>
        <begin position="68"/>
        <end position="77"/>
    </location>
</feature>
<feature type="transmembrane region" description="Helical" evidence="6">
    <location>
        <begin position="420"/>
        <end position="443"/>
    </location>
</feature>
<dbReference type="InterPro" id="IPR036259">
    <property type="entry name" value="MFS_trans_sf"/>
</dbReference>
<evidence type="ECO:0000313" key="7">
    <source>
        <dbReference type="EMBL" id="KAI9633773.1"/>
    </source>
</evidence>
<dbReference type="Gene3D" id="1.20.1250.20">
    <property type="entry name" value="MFS general substrate transporter like domains"/>
    <property type="match status" value="1"/>
</dbReference>
<feature type="region of interest" description="Disordered" evidence="5">
    <location>
        <begin position="1"/>
        <end position="122"/>
    </location>
</feature>
<keyword evidence="4 6" id="KW-0472">Membrane</keyword>
<feature type="compositionally biased region" description="Acidic residues" evidence="5">
    <location>
        <begin position="92"/>
        <end position="105"/>
    </location>
</feature>
<feature type="transmembrane region" description="Helical" evidence="6">
    <location>
        <begin position="763"/>
        <end position="782"/>
    </location>
</feature>
<evidence type="ECO:0000256" key="2">
    <source>
        <dbReference type="ARBA" id="ARBA00022692"/>
    </source>
</evidence>
<feature type="transmembrane region" description="Helical" evidence="6">
    <location>
        <begin position="352"/>
        <end position="373"/>
    </location>
</feature>
<dbReference type="GO" id="GO:0022857">
    <property type="term" value="F:transmembrane transporter activity"/>
    <property type="evidence" value="ECO:0007669"/>
    <property type="project" value="InterPro"/>
</dbReference>
<keyword evidence="2 6" id="KW-0812">Transmembrane</keyword>
<dbReference type="InterPro" id="IPR011701">
    <property type="entry name" value="MFS"/>
</dbReference>
<evidence type="ECO:0000256" key="3">
    <source>
        <dbReference type="ARBA" id="ARBA00022989"/>
    </source>
</evidence>
<keyword evidence="8" id="KW-1185">Reference proteome</keyword>
<keyword evidence="3 6" id="KW-1133">Transmembrane helix</keyword>
<dbReference type="GO" id="GO:0016020">
    <property type="term" value="C:membrane"/>
    <property type="evidence" value="ECO:0007669"/>
    <property type="project" value="UniProtKB-SubCell"/>
</dbReference>
<dbReference type="Proteomes" id="UP001164286">
    <property type="component" value="Unassembled WGS sequence"/>
</dbReference>
<reference evidence="7" key="1">
    <citation type="journal article" date="2022" name="G3 (Bethesda)">
        <title>High quality genome of the basidiomycete yeast Dioszegia hungarica PDD-24b-2 isolated from cloud water.</title>
        <authorList>
            <person name="Jarrige D."/>
            <person name="Haridas S."/>
            <person name="Bleykasten-Grosshans C."/>
            <person name="Joly M."/>
            <person name="Nadalig T."/>
            <person name="Sancelme M."/>
            <person name="Vuilleumier S."/>
            <person name="Grigoriev I.V."/>
            <person name="Amato P."/>
            <person name="Bringel F."/>
        </authorList>
    </citation>
    <scope>NUCLEOTIDE SEQUENCE</scope>
    <source>
        <strain evidence="7">PDD-24b-2</strain>
    </source>
</reference>
<proteinExistence type="predicted"/>
<feature type="region of interest" description="Disordered" evidence="5">
    <location>
        <begin position="791"/>
        <end position="813"/>
    </location>
</feature>
<dbReference type="RefSeq" id="XP_052943550.1">
    <property type="nucleotide sequence ID" value="XM_053085853.1"/>
</dbReference>
<evidence type="ECO:0000256" key="4">
    <source>
        <dbReference type="ARBA" id="ARBA00023136"/>
    </source>
</evidence>
<accession>A0AA38H445</accession>
<comment type="caution">
    <text evidence="7">The sequence shown here is derived from an EMBL/GenBank/DDBJ whole genome shotgun (WGS) entry which is preliminary data.</text>
</comment>
<evidence type="ECO:0000256" key="1">
    <source>
        <dbReference type="ARBA" id="ARBA00004141"/>
    </source>
</evidence>
<sequence length="813" mass="87940">MSHKRGSASGPSPSPIPPHIRPPVSRHHSSSSTGSSRHPHPQQREYVPSTLEGGFSAEPGTSGLGERWAFEHAEHPGHAPHAHRHVEGQGQGEDDLDEEEEDTGSEADWNAAKEQADARRPKWRRASPRWLYPFVSGATLALGMGMAPRSELYVNLACLAHPPQMPSTLTAEAVAEPPVARGFGMYSFHSLYMDSLFRATTEIGIGEGNLTDTIGIPSVPEDVSPADRWFYKLQRDIYEYEAKHQHRDKQPAWSTSVVSTPTDHSSRVPKPTETVPAREQPSTPSGGREAGEPGTAGPPYRQIDPKICKRDPKVQAAAARLVMMMTLTMGILAALTTGYWGQMSDRIGRTKIMAIMETGLLLNEACFIIVATFPYRVPGGYRALLVGPILEGCLGGISTLTATVNAYVSDTTPDGSRASIFARLGGIFMVGFACGPVLGSAVIKATGNIMTPFYLNICVHLFYITMIILVLPESLSKEARTILKKTAKIASDAQKRQDTLAREWENETPAAGPEIADPFLTATPGSTSGVSESERPGWSRRFSMSAPNAQSSKRHKKFAGLLRRTFRTATAFLQPLAVFLPTEKEDGGKDWNMTVTGAALFAMSFMMGVYQIKASYTIYTFGWTSAQLGPFMSLLGFSRGFVMLVLLPRDSPLLASPPVKPRRPATLDLWTARISLAWEAILYLILALNLPEIPFIIVSTLITLSSGSNPAANSLALSFIPNSREVGKLFGGVAVLHALGSTLLGPLAFGTLFSVTVGNFTPAVWALGGVVQLVSLGFMCFVRIPVDRGPEGGAERGRSKRVKTVRSSSGLRK</sequence>
<dbReference type="SUPFAM" id="SSF103473">
    <property type="entry name" value="MFS general substrate transporter"/>
    <property type="match status" value="1"/>
</dbReference>